<dbReference type="STRING" id="322710.Avin_21220"/>
<dbReference type="Gene3D" id="3.60.120.10">
    <property type="entry name" value="Anthranilate synthase"/>
    <property type="match status" value="1"/>
</dbReference>
<dbReference type="Pfam" id="PF00425">
    <property type="entry name" value="Chorismate_bind"/>
    <property type="match status" value="1"/>
</dbReference>
<evidence type="ECO:0000313" key="8">
    <source>
        <dbReference type="Proteomes" id="UP000002424"/>
    </source>
</evidence>
<dbReference type="GO" id="GO:0009697">
    <property type="term" value="P:salicylic acid biosynthetic process"/>
    <property type="evidence" value="ECO:0007669"/>
    <property type="project" value="TreeGrafter"/>
</dbReference>
<sequence length="403" mass="42535">MSFVQQTQLAQSFSEPCGPQVLFTHYHRDACMFASPGQTLLAHGVAATLPLVMSGSPAALAGHAAAFLRQASEAGHAGWLIGAIPFLPGAAAHLFIPEHVELAGGGRAALVGGPRPVRTVAARSEPAEAVYEQNVSRALERIADGKLQKVVLSRSLHIQAELDQAELLQTLASRNPLGYTYAIPLPTANGERRSLIGASPELLLARHGNRVISNPLAGSIPHSSDPAEDRQRAENLLRSPKDLHEHALVVEAVAEALRPYCTDLLVPEAPSLLSTPTMWHLSTEVTGTLRDPATTSLELALALHPTPAVGGYPTAEAREFIQAFEGFDRGFFTGLVGWCNAQGDGEWAVTIRCAEVGEQSSTLYAGAGIVAGSEPALELAETAAKLRTMLGAMGLALAEENRA</sequence>
<dbReference type="HOGENOM" id="CLU_006493_8_6_6"/>
<keyword evidence="8" id="KW-1185">Reference proteome</keyword>
<dbReference type="InterPro" id="IPR004561">
    <property type="entry name" value="IsoChor_synthase"/>
</dbReference>
<comment type="similarity">
    <text evidence="2">Belongs to the isochorismate synthase family.</text>
</comment>
<dbReference type="InterPro" id="IPR015890">
    <property type="entry name" value="Chorismate_C"/>
</dbReference>
<evidence type="ECO:0000256" key="3">
    <source>
        <dbReference type="ARBA" id="ARBA00012824"/>
    </source>
</evidence>
<evidence type="ECO:0000256" key="4">
    <source>
        <dbReference type="ARBA" id="ARBA00023235"/>
    </source>
</evidence>
<dbReference type="AlphaFoldDB" id="C1DFC0"/>
<dbReference type="EC" id="5.4.4.2" evidence="3"/>
<evidence type="ECO:0000256" key="2">
    <source>
        <dbReference type="ARBA" id="ARBA00005297"/>
    </source>
</evidence>
<evidence type="ECO:0000259" key="6">
    <source>
        <dbReference type="Pfam" id="PF00425"/>
    </source>
</evidence>
<keyword evidence="4" id="KW-0413">Isomerase</keyword>
<dbReference type="EMBL" id="CP001157">
    <property type="protein sequence ID" value="ACO78323.1"/>
    <property type="molecule type" value="Genomic_DNA"/>
</dbReference>
<dbReference type="InterPro" id="IPR005801">
    <property type="entry name" value="ADC_synthase"/>
</dbReference>
<dbReference type="PANTHER" id="PTHR42839:SF2">
    <property type="entry name" value="ISOCHORISMATE SYNTHASE ENTC"/>
    <property type="match status" value="1"/>
</dbReference>
<evidence type="ECO:0000256" key="1">
    <source>
        <dbReference type="ARBA" id="ARBA00000799"/>
    </source>
</evidence>
<dbReference type="PANTHER" id="PTHR42839">
    <property type="entry name" value="ISOCHORISMATE SYNTHASE ENTC"/>
    <property type="match status" value="1"/>
</dbReference>
<name>C1DFC0_AZOVD</name>
<dbReference type="KEGG" id="avn:Avin_21220"/>
<dbReference type="Proteomes" id="UP000002424">
    <property type="component" value="Chromosome"/>
</dbReference>
<reference evidence="7 8" key="1">
    <citation type="journal article" date="2009" name="J. Bacteriol.">
        <title>Genome sequence of Azotobacter vinelandii, an obligate aerobe specialized to support diverse anaerobic metabolic processes.</title>
        <authorList>
            <person name="Setubal J.C."/>
            <person name="dos Santos P."/>
            <person name="Goldman B.S."/>
            <person name="Ertesvag H."/>
            <person name="Espin G."/>
            <person name="Rubio L.M."/>
            <person name="Valla S."/>
            <person name="Almeida N.F."/>
            <person name="Balasubramanian D."/>
            <person name="Cromes L."/>
            <person name="Curatti L."/>
            <person name="Du Z."/>
            <person name="Godsy E."/>
            <person name="Goodner B."/>
            <person name="Hellner-Burris K."/>
            <person name="Hernandez J.A."/>
            <person name="Houmiel K."/>
            <person name="Imperial J."/>
            <person name="Kennedy C."/>
            <person name="Larson T.J."/>
            <person name="Latreille P."/>
            <person name="Ligon L.S."/>
            <person name="Lu J."/>
            <person name="Maerk M."/>
            <person name="Miller N.M."/>
            <person name="Norton S."/>
            <person name="O'Carroll I.P."/>
            <person name="Paulsen I."/>
            <person name="Raulfs E.C."/>
            <person name="Roemer R."/>
            <person name="Rosser J."/>
            <person name="Segura D."/>
            <person name="Slater S."/>
            <person name="Stricklin S.L."/>
            <person name="Studholme D.J."/>
            <person name="Sun J."/>
            <person name="Viana C.J."/>
            <person name="Wallin E."/>
            <person name="Wang B."/>
            <person name="Wheeler C."/>
            <person name="Zhu H."/>
            <person name="Dean D.R."/>
            <person name="Dixon R."/>
            <person name="Wood D."/>
        </authorList>
    </citation>
    <scope>NUCLEOTIDE SEQUENCE [LARGE SCALE GENOMIC DNA]</scope>
    <source>
        <strain evidence="8">DJ / ATCC BAA-1303</strain>
    </source>
</reference>
<dbReference type="SUPFAM" id="SSF56322">
    <property type="entry name" value="ADC synthase"/>
    <property type="match status" value="1"/>
</dbReference>
<dbReference type="GO" id="GO:0008909">
    <property type="term" value="F:isochorismate synthase activity"/>
    <property type="evidence" value="ECO:0007669"/>
    <property type="project" value="UniProtKB-EC"/>
</dbReference>
<dbReference type="EnsemblBacteria" id="ACO78323">
    <property type="protein sequence ID" value="ACO78323"/>
    <property type="gene ID" value="Avin_21220"/>
</dbReference>
<dbReference type="eggNOG" id="COG1169">
    <property type="taxonomic scope" value="Bacteria"/>
</dbReference>
<evidence type="ECO:0000313" key="7">
    <source>
        <dbReference type="EMBL" id="ACO78323.1"/>
    </source>
</evidence>
<dbReference type="NCBIfam" id="TIGR00543">
    <property type="entry name" value="isochor_syn"/>
    <property type="match status" value="1"/>
</dbReference>
<dbReference type="GeneID" id="88185339"/>
<dbReference type="OrthoDB" id="9806579at2"/>
<gene>
    <name evidence="7" type="primary">csbC</name>
    <name evidence="7" type="ordered locus">Avin_21220</name>
</gene>
<comment type="catalytic activity">
    <reaction evidence="1">
        <text>chorismate = isochorismate</text>
        <dbReference type="Rhea" id="RHEA:18985"/>
        <dbReference type="ChEBI" id="CHEBI:29748"/>
        <dbReference type="ChEBI" id="CHEBI:29780"/>
        <dbReference type="EC" id="5.4.4.2"/>
    </reaction>
</comment>
<evidence type="ECO:0000256" key="5">
    <source>
        <dbReference type="ARBA" id="ARBA00041564"/>
    </source>
</evidence>
<dbReference type="RefSeq" id="WP_012700726.1">
    <property type="nucleotide sequence ID" value="NC_012560.1"/>
</dbReference>
<accession>C1DFC0</accession>
<proteinExistence type="inferred from homology"/>
<protein>
    <recommendedName>
        <fullName evidence="3">isochorismate synthase</fullName>
        <ecNumber evidence="3">5.4.4.2</ecNumber>
    </recommendedName>
    <alternativeName>
        <fullName evidence="5">Isochorismate mutase</fullName>
    </alternativeName>
</protein>
<feature type="domain" description="Chorismate-utilising enzyme C-terminal" evidence="6">
    <location>
        <begin position="129"/>
        <end position="385"/>
    </location>
</feature>
<organism evidence="7 8">
    <name type="scientific">Azotobacter vinelandii (strain DJ / ATCC BAA-1303)</name>
    <dbReference type="NCBI Taxonomy" id="322710"/>
    <lineage>
        <taxon>Bacteria</taxon>
        <taxon>Pseudomonadati</taxon>
        <taxon>Pseudomonadota</taxon>
        <taxon>Gammaproteobacteria</taxon>
        <taxon>Pseudomonadales</taxon>
        <taxon>Pseudomonadaceae</taxon>
        <taxon>Azotobacter</taxon>
    </lineage>
</organism>